<dbReference type="Pfam" id="PF06761">
    <property type="entry name" value="IcmF-related"/>
    <property type="match status" value="1"/>
</dbReference>
<reference evidence="5 6" key="1">
    <citation type="submission" date="2023-02" db="EMBL/GenBank/DDBJ databases">
        <title>Gemone sequence of Telluria chitinolytica ACM 3522T.</title>
        <authorList>
            <person name="Frediansyah A."/>
            <person name="Miess H."/>
            <person name="Gross H."/>
        </authorList>
    </citation>
    <scope>NUCLEOTIDE SEQUENCE [LARGE SCALE GENOMIC DNA]</scope>
    <source>
        <strain evidence="5 6">ACM 3522</strain>
    </source>
</reference>
<dbReference type="Pfam" id="PF06744">
    <property type="entry name" value="IcmF_C"/>
    <property type="match status" value="1"/>
</dbReference>
<keyword evidence="6" id="KW-1185">Reference proteome</keyword>
<dbReference type="PANTHER" id="PTHR36153:SF1">
    <property type="entry name" value="TYPE VI SECRETION SYSTEM COMPONENT TSSM1"/>
    <property type="match status" value="1"/>
</dbReference>
<evidence type="ECO:0000259" key="2">
    <source>
        <dbReference type="Pfam" id="PF06744"/>
    </source>
</evidence>
<feature type="transmembrane region" description="Helical" evidence="1">
    <location>
        <begin position="7"/>
        <end position="28"/>
    </location>
</feature>
<dbReference type="SUPFAM" id="SSF52540">
    <property type="entry name" value="P-loop containing nucleoside triphosphate hydrolases"/>
    <property type="match status" value="1"/>
</dbReference>
<protein>
    <submittedName>
        <fullName evidence="5">Type VI secretion system membrane subunit TssM</fullName>
    </submittedName>
</protein>
<proteinExistence type="predicted"/>
<dbReference type="InterPro" id="IPR053156">
    <property type="entry name" value="T6SS_TssM-like"/>
</dbReference>
<evidence type="ECO:0000259" key="3">
    <source>
        <dbReference type="Pfam" id="PF06761"/>
    </source>
</evidence>
<accession>A0ABY8BE88</accession>
<keyword evidence="1" id="KW-1133">Transmembrane helix</keyword>
<dbReference type="RefSeq" id="WP_277416906.1">
    <property type="nucleotide sequence ID" value="NZ_CP119083.1"/>
</dbReference>
<feature type="domain" description="Type VI secretion system IcmF C-terminal" evidence="2">
    <location>
        <begin position="1043"/>
        <end position="1147"/>
    </location>
</feature>
<dbReference type="InterPro" id="IPR017731">
    <property type="entry name" value="TssM1-like"/>
</dbReference>
<evidence type="ECO:0000313" key="6">
    <source>
        <dbReference type="Proteomes" id="UP001216510"/>
    </source>
</evidence>
<dbReference type="InterPro" id="IPR027417">
    <property type="entry name" value="P-loop_NTPase"/>
</dbReference>
<feature type="domain" description="IcmF-related" evidence="3">
    <location>
        <begin position="498"/>
        <end position="801"/>
    </location>
</feature>
<feature type="transmembrane region" description="Helical" evidence="1">
    <location>
        <begin position="48"/>
        <end position="68"/>
    </location>
</feature>
<dbReference type="NCBIfam" id="TIGR03348">
    <property type="entry name" value="VI_IcmF"/>
    <property type="match status" value="1"/>
</dbReference>
<evidence type="ECO:0000259" key="4">
    <source>
        <dbReference type="Pfam" id="PF14331"/>
    </source>
</evidence>
<dbReference type="InterPro" id="IPR025743">
    <property type="entry name" value="TssM1_N"/>
</dbReference>
<feature type="domain" description="Type VI secretion system component TssM1 N-terminal" evidence="4">
    <location>
        <begin position="196"/>
        <end position="454"/>
    </location>
</feature>
<gene>
    <name evidence="5" type="primary">tssM</name>
    <name evidence="5" type="ORF">PX653_05505</name>
</gene>
<sequence length="1166" mass="126666">MKKLLRWLVKPPVLALLGVLLLALVIWFEAPLVSFDGHAPFAPEWVRWYWIVALLALWALWFGGKLLAVKLANLHLMKSLVAQQQPAAGQPLPEVAAELAQLNQRMREALAVLRKSRTGGRGGLYQLPWYMIIGAPGTGKTTALTRSGLEFPLAGSLGTGAIGGIGGTRNCEWWFTDEAVLLDTAGRYTTQDSDAQADHAAWTGFLQLLRRHRRRRPINGVILALSLTDLLRRDDAGRAAHVAALRARLQELHEQLGLRFPVYVLVTKCDLLAGFVEFFDTLSREERGQVWGVTFPPDGTLAAFPAEFDQLEQRLQARVLARMQQERDPERRALVYRFPQQFAGIRDALATFLNEVFEPNRYEQQAWLRGVYFSSGTQEGTPLDRVMSALAASFGVDRQVLAPHGMGGAAQPEGRSYFLTRVLRDVMFPEAQLAGVNRTLERRRQWMQWGGMGAAALLFLLTAGAMVRSYLRNDAYVREVADRTGELARRVAAGGPILPVLDAARALPGGYAEREQSPPWAMRFGLYQGDKLGEAARIAYRRLLQEALLPRVQQRMEERLRRGNAGDTDTLYETLRVYLMLGDPGHFDTGSVAGWLAWDNPQAQADLGEAGLLALSAHQEALLETLREGQALPQLDKDLVASTRLALAQMSLEQRVYTSLKRRVMASGLAEFSPVSAGGPQAASVLTRRSGAPLTRGIDGMFTVAGHASFVEASKAALASVAAERWVLARQEAATGDEAAMRQAVLRLYYDDYIKEWDALLADVAVRPFDTMEQGARMANLLGGPESPLRKFLLAASRETTLAGAAKPPVPAAAAGVAARLGGYAKRLQGALGSGAPPPDAVTTDHPVDTHFDALHKLTAGTPPPLDAALQTLKDVAVFLDAAAAAKRSGTPPPPADALARVRLEADGKPEPLAGVLKTIDSSGAGLASGSERERLNALWRAGPATFCRQAVAGRYPIVRSSGVDIPAEDFGKLFAPGGLIDDFFQKNLVQYVDMGGSQWRWRPTASNGALGIPQATLDEFQRAARIRDAWFGAGGRLASLRFTLRPVSLDPALSKVALDIDGQPLVVAPGALAAGTFQLPSGKGNGQVQLETVPAGSHGTLRREGPWAWLRMLDAAAVEQTGQSERYKVTFDVDGRKAVFEMTASSVVNPFRRGVLEQFRCMDGL</sequence>
<dbReference type="EMBL" id="CP119083">
    <property type="protein sequence ID" value="WEF34227.1"/>
    <property type="molecule type" value="Genomic_DNA"/>
</dbReference>
<keyword evidence="1" id="KW-0472">Membrane</keyword>
<name>A0ABY8BE88_9BURK</name>
<evidence type="ECO:0000256" key="1">
    <source>
        <dbReference type="SAM" id="Phobius"/>
    </source>
</evidence>
<evidence type="ECO:0000313" key="5">
    <source>
        <dbReference type="EMBL" id="WEF34227.1"/>
    </source>
</evidence>
<dbReference type="Proteomes" id="UP001216510">
    <property type="component" value="Chromosome"/>
</dbReference>
<dbReference type="PANTHER" id="PTHR36153">
    <property type="entry name" value="INNER MEMBRANE PROTEIN-RELATED"/>
    <property type="match status" value="1"/>
</dbReference>
<dbReference type="InterPro" id="IPR009612">
    <property type="entry name" value="IcmF-rel"/>
</dbReference>
<organism evidence="5 6">
    <name type="scientific">Pseudoduganella chitinolytica</name>
    <dbReference type="NCBI Taxonomy" id="34070"/>
    <lineage>
        <taxon>Bacteria</taxon>
        <taxon>Pseudomonadati</taxon>
        <taxon>Pseudomonadota</taxon>
        <taxon>Betaproteobacteria</taxon>
        <taxon>Burkholderiales</taxon>
        <taxon>Oxalobacteraceae</taxon>
        <taxon>Telluria group</taxon>
        <taxon>Pseudoduganella</taxon>
    </lineage>
</organism>
<dbReference type="InterPro" id="IPR010623">
    <property type="entry name" value="IcmF_C"/>
</dbReference>
<feature type="transmembrane region" description="Helical" evidence="1">
    <location>
        <begin position="449"/>
        <end position="471"/>
    </location>
</feature>
<dbReference type="Pfam" id="PF14331">
    <property type="entry name" value="IcmF-related_N"/>
    <property type="match status" value="1"/>
</dbReference>
<keyword evidence="1" id="KW-0812">Transmembrane</keyword>